<evidence type="ECO:0008006" key="6">
    <source>
        <dbReference type="Google" id="ProtNLM"/>
    </source>
</evidence>
<evidence type="ECO:0000256" key="2">
    <source>
        <dbReference type="ARBA" id="ARBA00022679"/>
    </source>
</evidence>
<dbReference type="AlphaFoldDB" id="A0AAV5KHB8"/>
<dbReference type="PANTHER" id="PTHR10196:SF57">
    <property type="entry name" value="XYLULOSE KINASE"/>
    <property type="match status" value="1"/>
</dbReference>
<dbReference type="SUPFAM" id="SSF53067">
    <property type="entry name" value="Actin-like ATPase domain"/>
    <property type="match status" value="1"/>
</dbReference>
<comment type="caution">
    <text evidence="4">The sequence shown here is derived from an EMBL/GenBank/DDBJ whole genome shotgun (WGS) entry which is preliminary data.</text>
</comment>
<dbReference type="Proteomes" id="UP001054252">
    <property type="component" value="Unassembled WGS sequence"/>
</dbReference>
<dbReference type="GO" id="GO:0005997">
    <property type="term" value="P:xylulose metabolic process"/>
    <property type="evidence" value="ECO:0007669"/>
    <property type="project" value="TreeGrafter"/>
</dbReference>
<sequence>MWVEALDLVLQKLSNSNLDFGKIAAVSGSGQQHGSVYWKNGASAMLSSLDSRKPLVEQLRDAFSTKESPIWMDSSTTGQCREIKKAVGGALELSKLTGSFSKKIFINIFCVSLVSLFLCGHPSQYCSYPTTFNCGVLIGSDTLV</sequence>
<dbReference type="GO" id="GO:0004856">
    <property type="term" value="F:D-xylulokinase activity"/>
    <property type="evidence" value="ECO:0007669"/>
    <property type="project" value="TreeGrafter"/>
</dbReference>
<proteinExistence type="inferred from homology"/>
<dbReference type="EMBL" id="BPVZ01000064">
    <property type="protein sequence ID" value="GKV24000.1"/>
    <property type="molecule type" value="Genomic_DNA"/>
</dbReference>
<keyword evidence="3" id="KW-0418">Kinase</keyword>
<evidence type="ECO:0000256" key="3">
    <source>
        <dbReference type="ARBA" id="ARBA00022777"/>
    </source>
</evidence>
<organism evidence="4 5">
    <name type="scientific">Rubroshorea leprosula</name>
    <dbReference type="NCBI Taxonomy" id="152421"/>
    <lineage>
        <taxon>Eukaryota</taxon>
        <taxon>Viridiplantae</taxon>
        <taxon>Streptophyta</taxon>
        <taxon>Embryophyta</taxon>
        <taxon>Tracheophyta</taxon>
        <taxon>Spermatophyta</taxon>
        <taxon>Magnoliopsida</taxon>
        <taxon>eudicotyledons</taxon>
        <taxon>Gunneridae</taxon>
        <taxon>Pentapetalae</taxon>
        <taxon>rosids</taxon>
        <taxon>malvids</taxon>
        <taxon>Malvales</taxon>
        <taxon>Dipterocarpaceae</taxon>
        <taxon>Rubroshorea</taxon>
    </lineage>
</organism>
<comment type="similarity">
    <text evidence="1">Belongs to the FGGY kinase family.</text>
</comment>
<dbReference type="PANTHER" id="PTHR10196">
    <property type="entry name" value="SUGAR KINASE"/>
    <property type="match status" value="1"/>
</dbReference>
<reference evidence="4 5" key="1">
    <citation type="journal article" date="2021" name="Commun. Biol.">
        <title>The genome of Shorea leprosula (Dipterocarpaceae) highlights the ecological relevance of drought in aseasonal tropical rainforests.</title>
        <authorList>
            <person name="Ng K.K.S."/>
            <person name="Kobayashi M.J."/>
            <person name="Fawcett J.A."/>
            <person name="Hatakeyama M."/>
            <person name="Paape T."/>
            <person name="Ng C.H."/>
            <person name="Ang C.C."/>
            <person name="Tnah L.H."/>
            <person name="Lee C.T."/>
            <person name="Nishiyama T."/>
            <person name="Sese J."/>
            <person name="O'Brien M.J."/>
            <person name="Copetti D."/>
            <person name="Mohd Noor M.I."/>
            <person name="Ong R.C."/>
            <person name="Putra M."/>
            <person name="Sireger I.Z."/>
            <person name="Indrioko S."/>
            <person name="Kosugi Y."/>
            <person name="Izuno A."/>
            <person name="Isagi Y."/>
            <person name="Lee S.L."/>
            <person name="Shimizu K.K."/>
        </authorList>
    </citation>
    <scope>NUCLEOTIDE SEQUENCE [LARGE SCALE GENOMIC DNA]</scope>
    <source>
        <strain evidence="4">214</strain>
    </source>
</reference>
<accession>A0AAV5KHB8</accession>
<dbReference type="Gene3D" id="3.30.420.40">
    <property type="match status" value="1"/>
</dbReference>
<evidence type="ECO:0000313" key="5">
    <source>
        <dbReference type="Proteomes" id="UP001054252"/>
    </source>
</evidence>
<dbReference type="InterPro" id="IPR043129">
    <property type="entry name" value="ATPase_NBD"/>
</dbReference>
<dbReference type="GO" id="GO:0005829">
    <property type="term" value="C:cytosol"/>
    <property type="evidence" value="ECO:0007669"/>
    <property type="project" value="TreeGrafter"/>
</dbReference>
<name>A0AAV5KHB8_9ROSI</name>
<keyword evidence="2" id="KW-0808">Transferase</keyword>
<evidence type="ECO:0000256" key="1">
    <source>
        <dbReference type="ARBA" id="ARBA00009156"/>
    </source>
</evidence>
<gene>
    <name evidence="4" type="ORF">SLEP1_g33662</name>
</gene>
<evidence type="ECO:0000313" key="4">
    <source>
        <dbReference type="EMBL" id="GKV24000.1"/>
    </source>
</evidence>
<protein>
    <recommendedName>
        <fullName evidence="6">Xylulokinase</fullName>
    </recommendedName>
</protein>
<keyword evidence="5" id="KW-1185">Reference proteome</keyword>